<dbReference type="EMBL" id="FUWZ01000003">
    <property type="protein sequence ID" value="SKA32471.1"/>
    <property type="molecule type" value="Genomic_DNA"/>
</dbReference>
<dbReference type="Pfam" id="PF00884">
    <property type="entry name" value="Sulfatase"/>
    <property type="match status" value="1"/>
</dbReference>
<accession>A0A1T4SX24</accession>
<dbReference type="InterPro" id="IPR000917">
    <property type="entry name" value="Sulfatase_N"/>
</dbReference>
<dbReference type="Proteomes" id="UP000190367">
    <property type="component" value="Unassembled WGS sequence"/>
</dbReference>
<feature type="domain" description="Sulfatase N-terminal" evidence="4">
    <location>
        <begin position="30"/>
        <end position="399"/>
    </location>
</feature>
<dbReference type="PROSITE" id="PS00523">
    <property type="entry name" value="SULFATASE_1"/>
    <property type="match status" value="1"/>
</dbReference>
<dbReference type="GO" id="GO:0016787">
    <property type="term" value="F:hydrolase activity"/>
    <property type="evidence" value="ECO:0007669"/>
    <property type="project" value="UniProtKB-KW"/>
</dbReference>
<gene>
    <name evidence="5" type="ORF">SAMN04488128_103673</name>
</gene>
<reference evidence="6" key="1">
    <citation type="submission" date="2017-02" db="EMBL/GenBank/DDBJ databases">
        <authorList>
            <person name="Varghese N."/>
            <person name="Submissions S."/>
        </authorList>
    </citation>
    <scope>NUCLEOTIDE SEQUENCE [LARGE SCALE GENOMIC DNA]</scope>
    <source>
        <strain evidence="6">DSM 22224</strain>
    </source>
</reference>
<evidence type="ECO:0000313" key="5">
    <source>
        <dbReference type="EMBL" id="SKA32471.1"/>
    </source>
</evidence>
<dbReference type="CDD" id="cd16143">
    <property type="entry name" value="ARS_like"/>
    <property type="match status" value="1"/>
</dbReference>
<keyword evidence="3" id="KW-0732">Signal</keyword>
<dbReference type="OrthoDB" id="9764377at2"/>
<name>A0A1T4SX24_9BACT</name>
<dbReference type="PANTHER" id="PTHR43751">
    <property type="entry name" value="SULFATASE"/>
    <property type="match status" value="1"/>
</dbReference>
<dbReference type="SUPFAM" id="SSF53649">
    <property type="entry name" value="Alkaline phosphatase-like"/>
    <property type="match status" value="1"/>
</dbReference>
<dbReference type="AlphaFoldDB" id="A0A1T4SX24"/>
<dbReference type="STRING" id="634771.SAMN04488128_103673"/>
<evidence type="ECO:0000256" key="2">
    <source>
        <dbReference type="ARBA" id="ARBA00022801"/>
    </source>
</evidence>
<keyword evidence="6" id="KW-1185">Reference proteome</keyword>
<evidence type="ECO:0000259" key="4">
    <source>
        <dbReference type="Pfam" id="PF00884"/>
    </source>
</evidence>
<protein>
    <submittedName>
        <fullName evidence="5">Arylsulfatase A</fullName>
    </submittedName>
</protein>
<dbReference type="InterPro" id="IPR024607">
    <property type="entry name" value="Sulfatase_CS"/>
</dbReference>
<sequence length="510" mass="55536">MHYVKKLLFTAVLTGVAHAAVIGQQKGQQPNVIIIYADDLGYGDISCNGATRVKTPHIDRLASEGIRFTNGHATAATCTPSRYSILTGEYAWRKKGTNILPGNASLIVPTDRTTLGNVFQRAGYSTACIGKWHLGIGAQGEPDWNGELKPGPLETGFDYAFFFPATADRVPTVYVENHRVVALDPKDTIQVNYHQKIGNEPTGKENPELLKMHSTPGQGHNQTIVNGIGRIGWMTGGQRARWTDESLAGDFVNQAQLFIEEHHRKPFFLYLSLSDIHVPRMPGTRFKGKSEMGYRGDVIMQLDWSVGEIMKTLNYLGIAKSTIVIFSSDNGPVLDDGYIDGAVAQQSGHQPAGAMRGGKYSILEGGTRVPFILSWPGTVKPGVSGALVNQVDLLASFAAMLRQPLKENEAPDSWNILGTLLGKSQAGRSSMVEQAGTLALVKGDWKYIVPQRGPKLLKDVNIESGLDTIPQLYNLKADLGEKNNVAAAHPEMVKEMATMLETIKTSGRSR</sequence>
<comment type="similarity">
    <text evidence="1">Belongs to the sulfatase family.</text>
</comment>
<feature type="signal peptide" evidence="3">
    <location>
        <begin position="1"/>
        <end position="19"/>
    </location>
</feature>
<evidence type="ECO:0000256" key="3">
    <source>
        <dbReference type="SAM" id="SignalP"/>
    </source>
</evidence>
<dbReference type="Gene3D" id="3.40.720.10">
    <property type="entry name" value="Alkaline Phosphatase, subunit A"/>
    <property type="match status" value="1"/>
</dbReference>
<evidence type="ECO:0000313" key="6">
    <source>
        <dbReference type="Proteomes" id="UP000190367"/>
    </source>
</evidence>
<proteinExistence type="inferred from homology"/>
<dbReference type="PANTHER" id="PTHR43751:SF6">
    <property type="entry name" value="N-ACETYLGALACTOSAMINE-6-O-SULFATASE"/>
    <property type="match status" value="1"/>
</dbReference>
<dbReference type="RefSeq" id="WP_078671001.1">
    <property type="nucleotide sequence ID" value="NZ_FUWZ01000003.1"/>
</dbReference>
<keyword evidence="2" id="KW-0378">Hydrolase</keyword>
<dbReference type="PROSITE" id="PS00149">
    <property type="entry name" value="SULFATASE_2"/>
    <property type="match status" value="1"/>
</dbReference>
<organism evidence="5 6">
    <name type="scientific">Chitinophaga eiseniae</name>
    <dbReference type="NCBI Taxonomy" id="634771"/>
    <lineage>
        <taxon>Bacteria</taxon>
        <taxon>Pseudomonadati</taxon>
        <taxon>Bacteroidota</taxon>
        <taxon>Chitinophagia</taxon>
        <taxon>Chitinophagales</taxon>
        <taxon>Chitinophagaceae</taxon>
        <taxon>Chitinophaga</taxon>
    </lineage>
</organism>
<dbReference type="Gene3D" id="3.30.1120.10">
    <property type="match status" value="1"/>
</dbReference>
<dbReference type="InterPro" id="IPR052701">
    <property type="entry name" value="GAG_Ulvan_Degrading_Sulfatases"/>
</dbReference>
<evidence type="ECO:0000256" key="1">
    <source>
        <dbReference type="ARBA" id="ARBA00008779"/>
    </source>
</evidence>
<dbReference type="InterPro" id="IPR017850">
    <property type="entry name" value="Alkaline_phosphatase_core_sf"/>
</dbReference>
<feature type="chain" id="PRO_5012007073" evidence="3">
    <location>
        <begin position="20"/>
        <end position="510"/>
    </location>
</feature>